<name>A0ABS9X1D7_9GAMM</name>
<accession>A0ABS9X1D7</accession>
<dbReference type="InterPro" id="IPR032466">
    <property type="entry name" value="Metal_Hydrolase"/>
</dbReference>
<evidence type="ECO:0000313" key="4">
    <source>
        <dbReference type="Proteomes" id="UP001139646"/>
    </source>
</evidence>
<dbReference type="EMBL" id="JAKKSL010000002">
    <property type="protein sequence ID" value="MCI2283990.1"/>
    <property type="molecule type" value="Genomic_DNA"/>
</dbReference>
<keyword evidence="4" id="KW-1185">Reference proteome</keyword>
<comment type="similarity">
    <text evidence="1">Belongs to the metallo-dependent hydrolases superfamily.</text>
</comment>
<dbReference type="SUPFAM" id="SSF51556">
    <property type="entry name" value="Metallo-dependent hydrolases"/>
    <property type="match status" value="1"/>
</dbReference>
<dbReference type="PANTHER" id="PTHR43569:SF2">
    <property type="entry name" value="AMIDOHYDROLASE-RELATED DOMAIN-CONTAINING PROTEIN"/>
    <property type="match status" value="1"/>
</dbReference>
<evidence type="ECO:0000256" key="1">
    <source>
        <dbReference type="ARBA" id="ARBA00038310"/>
    </source>
</evidence>
<feature type="domain" description="Amidohydrolase-related" evidence="2">
    <location>
        <begin position="4"/>
        <end position="283"/>
    </location>
</feature>
<evidence type="ECO:0000313" key="3">
    <source>
        <dbReference type="EMBL" id="MCI2283990.1"/>
    </source>
</evidence>
<dbReference type="RefSeq" id="WP_242286386.1">
    <property type="nucleotide sequence ID" value="NZ_JAKKSL010000002.1"/>
</dbReference>
<organism evidence="3 4">
    <name type="scientific">Colwellia maritima</name>
    <dbReference type="NCBI Taxonomy" id="2912588"/>
    <lineage>
        <taxon>Bacteria</taxon>
        <taxon>Pseudomonadati</taxon>
        <taxon>Pseudomonadota</taxon>
        <taxon>Gammaproteobacteria</taxon>
        <taxon>Alteromonadales</taxon>
        <taxon>Colwelliaceae</taxon>
        <taxon>Colwellia</taxon>
    </lineage>
</organism>
<dbReference type="Gene3D" id="3.20.20.140">
    <property type="entry name" value="Metal-dependent hydrolases"/>
    <property type="match status" value="1"/>
</dbReference>
<evidence type="ECO:0000259" key="2">
    <source>
        <dbReference type="Pfam" id="PF04909"/>
    </source>
</evidence>
<proteinExistence type="inferred from homology"/>
<dbReference type="InterPro" id="IPR052350">
    <property type="entry name" value="Metallo-dep_Lactonases"/>
</dbReference>
<comment type="caution">
    <text evidence="3">The sequence shown here is derived from an EMBL/GenBank/DDBJ whole genome shotgun (WGS) entry which is preliminary data.</text>
</comment>
<dbReference type="Proteomes" id="UP001139646">
    <property type="component" value="Unassembled WGS sequence"/>
</dbReference>
<dbReference type="PANTHER" id="PTHR43569">
    <property type="entry name" value="AMIDOHYDROLASE"/>
    <property type="match status" value="1"/>
</dbReference>
<sequence>MKRIDSHQHFWQLSRGDYTWLTKDLGVLFRDYMPTDLKRELSHANVSDTILVQAAETLAETDFMFRQAYTQSFVSGVVGWVDMEGPEVLEQLTWFMENPYFKGIRPMIQEIDDVNWMLKSELTPVFAFLEDNELSFDALVLPMHLENLQKLLIRHPKLHVVIDHGGKPQIAEALGFDIANSINRQWAEDIAQLAKNKNVFCKLSGLVTEAGDKASYADIEPYMTHLLNCFGANKLMWGSDWPVVNLTSDYSSWFDIAAKFIAKQPKQDQENIWSGAAKNFYRL</sequence>
<reference evidence="3" key="1">
    <citation type="submission" date="2022-01" db="EMBL/GenBank/DDBJ databases">
        <title>Colwellia maritima, isolated from seawater.</title>
        <authorList>
            <person name="Kristyanto S."/>
            <person name="Jung J."/>
            <person name="Jeon C.O."/>
        </authorList>
    </citation>
    <scope>NUCLEOTIDE SEQUENCE</scope>
    <source>
        <strain evidence="3">MSW7</strain>
    </source>
</reference>
<gene>
    <name evidence="3" type="ORF">L3081_11965</name>
</gene>
<protein>
    <submittedName>
        <fullName evidence="3">Amidohydrolase family protein</fullName>
    </submittedName>
</protein>
<dbReference type="Pfam" id="PF04909">
    <property type="entry name" value="Amidohydro_2"/>
    <property type="match status" value="1"/>
</dbReference>
<dbReference type="InterPro" id="IPR006680">
    <property type="entry name" value="Amidohydro-rel"/>
</dbReference>